<name>A0A031JQJ6_9SPHN</name>
<evidence type="ECO:0000313" key="5">
    <source>
        <dbReference type="Proteomes" id="UP000094626"/>
    </source>
</evidence>
<evidence type="ECO:0000256" key="1">
    <source>
        <dbReference type="ARBA" id="ARBA00005260"/>
    </source>
</evidence>
<dbReference type="EMBL" id="JFYZ01000036">
    <property type="protein sequence ID" value="EZP75701.1"/>
    <property type="molecule type" value="Genomic_DNA"/>
</dbReference>
<dbReference type="Proteomes" id="UP000094626">
    <property type="component" value="Plasmid pSA1"/>
</dbReference>
<dbReference type="GO" id="GO:0003677">
    <property type="term" value="F:DNA binding"/>
    <property type="evidence" value="ECO:0007669"/>
    <property type="project" value="InterPro"/>
</dbReference>
<reference evidence="5" key="3">
    <citation type="journal article" date="2017" name="J. Biotechnol.">
        <title>Complete genome sequence of Novosphingobium resinovorum SA1, a versatile xenobiotic-degrading bacterium capable of utilizing sulfanilic acid.</title>
        <authorList>
            <person name="Hegedus B."/>
            <person name="Kos P.B."/>
            <person name="Balint B."/>
            <person name="Maroti G."/>
            <person name="Gan H.M."/>
            <person name="Perei K."/>
            <person name="Rakhely G."/>
        </authorList>
    </citation>
    <scope>NUCLEOTIDE SEQUENCE [LARGE SCALE GENOMIC DNA]</scope>
    <source>
        <strain evidence="5">SA1</strain>
    </source>
</reference>
<comment type="similarity">
    <text evidence="1">Belongs to the FrmR/RcnR family.</text>
</comment>
<dbReference type="PANTHER" id="PTHR33677:SF5">
    <property type="entry name" value="TRANSCRIPTIONAL REPRESSOR FRMR"/>
    <property type="match status" value="1"/>
</dbReference>
<dbReference type="InterPro" id="IPR003735">
    <property type="entry name" value="Metal_Tscrpt_repr"/>
</dbReference>
<sequence>MAHLGKDNQALIMRIRRMVGQLQAVERSLVEGEDCAKVLLQSAAVRGAVNGFIDELIEDHLRTHVSAPDLSDAEREDGVQAVIAAIRRYAK</sequence>
<gene>
    <name evidence="2" type="ORF">BES08_22520</name>
    <name evidence="3" type="ORF">BV97_04566</name>
</gene>
<dbReference type="CDD" id="cd10153">
    <property type="entry name" value="RcnR-FrmR-like_DUF156"/>
    <property type="match status" value="1"/>
</dbReference>
<organism evidence="3 4">
    <name type="scientific">Novosphingobium resinovorum</name>
    <dbReference type="NCBI Taxonomy" id="158500"/>
    <lineage>
        <taxon>Bacteria</taxon>
        <taxon>Pseudomonadati</taxon>
        <taxon>Pseudomonadota</taxon>
        <taxon>Alphaproteobacteria</taxon>
        <taxon>Sphingomonadales</taxon>
        <taxon>Sphingomonadaceae</taxon>
        <taxon>Novosphingobium</taxon>
    </lineage>
</organism>
<dbReference type="PATRIC" id="fig|158500.4.peg.4642"/>
<dbReference type="AlphaFoldDB" id="A0A031JQJ6"/>
<dbReference type="PANTHER" id="PTHR33677">
    <property type="entry name" value="TRANSCRIPTIONAL REPRESSOR FRMR-RELATED"/>
    <property type="match status" value="1"/>
</dbReference>
<proteinExistence type="inferred from homology"/>
<keyword evidence="2" id="KW-0614">Plasmid</keyword>
<protein>
    <submittedName>
        <fullName evidence="3">Transcriptional regulator</fullName>
    </submittedName>
</protein>
<dbReference type="eggNOG" id="COG1937">
    <property type="taxonomic scope" value="Bacteria"/>
</dbReference>
<reference evidence="3 4" key="1">
    <citation type="submission" date="2014-03" db="EMBL/GenBank/DDBJ databases">
        <title>Whole genome sequence of Novosphingobium resinovorum KF1.</title>
        <authorList>
            <person name="Gan H.M."/>
            <person name="Gan H.Y."/>
            <person name="Chew T.H."/>
            <person name="Savka M.A."/>
        </authorList>
    </citation>
    <scope>NUCLEOTIDE SEQUENCE [LARGE SCALE GENOMIC DNA]</scope>
    <source>
        <strain evidence="3 4">KF1</strain>
    </source>
</reference>
<dbReference type="KEGG" id="nre:BES08_22520"/>
<accession>A0A031JQJ6</accession>
<keyword evidence="5" id="KW-1185">Reference proteome</keyword>
<dbReference type="Proteomes" id="UP000024329">
    <property type="component" value="Unassembled WGS sequence"/>
</dbReference>
<evidence type="ECO:0000313" key="2">
    <source>
        <dbReference type="EMBL" id="AOR79577.1"/>
    </source>
</evidence>
<dbReference type="GO" id="GO:0045892">
    <property type="term" value="P:negative regulation of DNA-templated transcription"/>
    <property type="evidence" value="ECO:0007669"/>
    <property type="project" value="UniProtKB-ARBA"/>
</dbReference>
<dbReference type="RefSeq" id="WP_008832657.1">
    <property type="nucleotide sequence ID" value="NZ_BSFC01000030.1"/>
</dbReference>
<dbReference type="Gene3D" id="1.20.58.1000">
    <property type="entry name" value="Metal-sensitive repressor, helix protomer"/>
    <property type="match status" value="1"/>
</dbReference>
<evidence type="ECO:0000313" key="3">
    <source>
        <dbReference type="EMBL" id="EZP75701.1"/>
    </source>
</evidence>
<evidence type="ECO:0000313" key="4">
    <source>
        <dbReference type="Proteomes" id="UP000024329"/>
    </source>
</evidence>
<dbReference type="GO" id="GO:0046872">
    <property type="term" value="F:metal ion binding"/>
    <property type="evidence" value="ECO:0007669"/>
    <property type="project" value="InterPro"/>
</dbReference>
<dbReference type="InterPro" id="IPR038390">
    <property type="entry name" value="Metal_Tscrpt_repr_sf"/>
</dbReference>
<reference evidence="2" key="2">
    <citation type="submission" date="2016-08" db="EMBL/GenBank/DDBJ databases">
        <authorList>
            <person name="Seilhamer J.J."/>
        </authorList>
    </citation>
    <scope>NUCLEOTIDE SEQUENCE [LARGE SCALE GENOMIC DNA]</scope>
    <source>
        <strain evidence="2">SA1</strain>
        <plasmid evidence="2">pSA1</plasmid>
    </source>
</reference>
<dbReference type="Pfam" id="PF02583">
    <property type="entry name" value="Trns_repr_metal"/>
    <property type="match status" value="1"/>
</dbReference>
<dbReference type="OrthoDB" id="9806052at2"/>
<geneLocation type="plasmid" evidence="2 5">
    <name>pSA1</name>
</geneLocation>
<dbReference type="EMBL" id="CP017076">
    <property type="protein sequence ID" value="AOR79577.1"/>
    <property type="molecule type" value="Genomic_DNA"/>
</dbReference>